<dbReference type="EMBL" id="ADLO01000052">
    <property type="protein sequence ID" value="KGF55932.1"/>
    <property type="molecule type" value="Genomic_DNA"/>
</dbReference>
<keyword evidence="3" id="KW-0238">DNA-binding</keyword>
<dbReference type="InterPro" id="IPR052021">
    <property type="entry name" value="Type-I_RS_S_subunit"/>
</dbReference>
<dbReference type="Proteomes" id="UP000029585">
    <property type="component" value="Unassembled WGS sequence"/>
</dbReference>
<dbReference type="GO" id="GO:0009307">
    <property type="term" value="P:DNA restriction-modification system"/>
    <property type="evidence" value="ECO:0007669"/>
    <property type="project" value="UniProtKB-KW"/>
</dbReference>
<dbReference type="RefSeq" id="WP_080744433.1">
    <property type="nucleotide sequence ID" value="NZ_KN174162.1"/>
</dbReference>
<dbReference type="CDD" id="cd17515">
    <property type="entry name" value="RMtype1_S_MjaORF132P_Sau1132ORF3780P-TRD1-CR1_like"/>
    <property type="match status" value="1"/>
</dbReference>
<dbReference type="GO" id="GO:0003677">
    <property type="term" value="F:DNA binding"/>
    <property type="evidence" value="ECO:0007669"/>
    <property type="project" value="UniProtKB-KW"/>
</dbReference>
<sequence length="405" mass="45614">MNKAKKPEIRFKGFSDKWKKYKLGEVTTSYSGGTPAVGITEYYNGRIPFIRSAEVNRNYTELFITQKGLDNSSAKLVSKGDILYALYGATSGEVGRARLNGAINQAILAIKPLIGYDPEYLTQWLRKSKRNIIETYLQGGQGNLSGAIVKKLAIDFPSYEEQQVIGIYLQKFDEAIMRRQSKLEKLQAVKTSMLEKMFPKDGADVPEVRFKGFTAAWKRAQLENYLSVSNEKNTNDTYNKTDVLSVSGDYGIINQIKFQGRSFAGVSVSNYGIVHTGDIVYTKSPLNSNPYGIIKTNKGKTGIVSTLYAVYHTKTNTFPDFVQVYFEQHARMNNYMHPLVNKGAKNDMKVSAENALKGTVIFPDYREQKAISAFFARLDHLIALQQQELDKLQSIKKALLEKMFV</sequence>
<feature type="domain" description="Type I restriction modification DNA specificity" evidence="4">
    <location>
        <begin position="16"/>
        <end position="180"/>
    </location>
</feature>
<dbReference type="eggNOG" id="COG0732">
    <property type="taxonomic scope" value="Bacteria"/>
</dbReference>
<evidence type="ECO:0000256" key="2">
    <source>
        <dbReference type="ARBA" id="ARBA00022747"/>
    </source>
</evidence>
<dbReference type="PANTHER" id="PTHR30408">
    <property type="entry name" value="TYPE-1 RESTRICTION ENZYME ECOKI SPECIFICITY PROTEIN"/>
    <property type="match status" value="1"/>
</dbReference>
<dbReference type="InterPro" id="IPR000055">
    <property type="entry name" value="Restrct_endonuc_typeI_TRD"/>
</dbReference>
<reference evidence="5 6" key="1">
    <citation type="submission" date="2011-08" db="EMBL/GenBank/DDBJ databases">
        <title>The Genome Sequence of Clostridium orbiscindens 1_3_50AFAA.</title>
        <authorList>
            <consortium name="The Broad Institute Genome Sequencing Platform"/>
            <person name="Earl A."/>
            <person name="Ward D."/>
            <person name="Feldgarden M."/>
            <person name="Gevers D."/>
            <person name="Daigneault M."/>
            <person name="Strauss J."/>
            <person name="Allen-Vercoe E."/>
            <person name="Young S.K."/>
            <person name="Zeng Q."/>
            <person name="Gargeya S."/>
            <person name="Fitzgerald M."/>
            <person name="Haas B."/>
            <person name="Abouelleil A."/>
            <person name="Alvarado L."/>
            <person name="Arachchi H.M."/>
            <person name="Berlin A."/>
            <person name="Brown A."/>
            <person name="Chapman S.B."/>
            <person name="Chen Z."/>
            <person name="Dunbar C."/>
            <person name="Freedman E."/>
            <person name="Gearin G."/>
            <person name="Gellesch M."/>
            <person name="Goldberg J."/>
            <person name="Griggs A."/>
            <person name="Gujja S."/>
            <person name="Heiman D."/>
            <person name="Howarth C."/>
            <person name="Larson L."/>
            <person name="Lui A."/>
            <person name="MacDonald P.J.P."/>
            <person name="Montmayeur A."/>
            <person name="Murphy C."/>
            <person name="Neiman D."/>
            <person name="Pearson M."/>
            <person name="Priest M."/>
            <person name="Roberts A."/>
            <person name="Saif S."/>
            <person name="Shea T."/>
            <person name="Shenoy N."/>
            <person name="Sisk P."/>
            <person name="Stolte C."/>
            <person name="Sykes S."/>
            <person name="Wortman J."/>
            <person name="Nusbaum C."/>
            <person name="Birren B."/>
        </authorList>
    </citation>
    <scope>NUCLEOTIDE SEQUENCE [LARGE SCALE GENOMIC DNA]</scope>
    <source>
        <strain evidence="5 6">1_3_50AFAA</strain>
    </source>
</reference>
<gene>
    <name evidence="5" type="ORF">HMPREF9460_01399</name>
</gene>
<dbReference type="Gene3D" id="3.90.220.20">
    <property type="entry name" value="DNA methylase specificity domains"/>
    <property type="match status" value="2"/>
</dbReference>
<keyword evidence="2" id="KW-0680">Restriction system</keyword>
<name>A0A096CMD9_FLAPL</name>
<dbReference type="InterPro" id="IPR044946">
    <property type="entry name" value="Restrct_endonuc_typeI_TRD_sf"/>
</dbReference>
<dbReference type="Pfam" id="PF01420">
    <property type="entry name" value="Methylase_S"/>
    <property type="match status" value="1"/>
</dbReference>
<dbReference type="SUPFAM" id="SSF116734">
    <property type="entry name" value="DNA methylase specificity domain"/>
    <property type="match status" value="2"/>
</dbReference>
<evidence type="ECO:0000259" key="4">
    <source>
        <dbReference type="Pfam" id="PF01420"/>
    </source>
</evidence>
<evidence type="ECO:0000313" key="5">
    <source>
        <dbReference type="EMBL" id="KGF55932.1"/>
    </source>
</evidence>
<evidence type="ECO:0000256" key="3">
    <source>
        <dbReference type="ARBA" id="ARBA00023125"/>
    </source>
</evidence>
<evidence type="ECO:0000256" key="1">
    <source>
        <dbReference type="ARBA" id="ARBA00010923"/>
    </source>
</evidence>
<comment type="similarity">
    <text evidence="1">Belongs to the type-I restriction system S methylase family.</text>
</comment>
<dbReference type="AlphaFoldDB" id="A0A096CMD9"/>
<accession>A0A096CMD9</accession>
<protein>
    <recommendedName>
        <fullName evidence="4">Type I restriction modification DNA specificity domain-containing protein</fullName>
    </recommendedName>
</protein>
<proteinExistence type="inferred from homology"/>
<keyword evidence="6" id="KW-1185">Reference proteome</keyword>
<organism evidence="5 6">
    <name type="scientific">Flavonifractor plautii 1_3_50AFAA</name>
    <dbReference type="NCBI Taxonomy" id="742738"/>
    <lineage>
        <taxon>Bacteria</taxon>
        <taxon>Bacillati</taxon>
        <taxon>Bacillota</taxon>
        <taxon>Clostridia</taxon>
        <taxon>Eubacteriales</taxon>
        <taxon>Oscillospiraceae</taxon>
        <taxon>Flavonifractor</taxon>
    </lineage>
</organism>
<dbReference type="PANTHER" id="PTHR30408:SF12">
    <property type="entry name" value="TYPE I RESTRICTION ENZYME MJAVIII SPECIFICITY SUBUNIT"/>
    <property type="match status" value="1"/>
</dbReference>
<dbReference type="PATRIC" id="fig|742738.3.peg.1443"/>
<comment type="caution">
    <text evidence="5">The sequence shown here is derived from an EMBL/GenBank/DDBJ whole genome shotgun (WGS) entry which is preliminary data.</text>
</comment>
<dbReference type="Gene3D" id="1.10.287.1120">
    <property type="entry name" value="Bipartite methylase S protein"/>
    <property type="match status" value="1"/>
</dbReference>
<evidence type="ECO:0000313" key="6">
    <source>
        <dbReference type="Proteomes" id="UP000029585"/>
    </source>
</evidence>
<dbReference type="HOGENOM" id="CLU_021095_0_2_9"/>